<dbReference type="SUPFAM" id="SSF74853">
    <property type="entry name" value="Lamin A/C globular tail domain"/>
    <property type="match status" value="1"/>
</dbReference>
<dbReference type="Proteomes" id="UP000659654">
    <property type="component" value="Unassembled WGS sequence"/>
</dbReference>
<dbReference type="Gene3D" id="1.20.5.170">
    <property type="match status" value="1"/>
</dbReference>
<evidence type="ECO:0000313" key="10">
    <source>
        <dbReference type="Proteomes" id="UP000095284"/>
    </source>
</evidence>
<dbReference type="GO" id="GO:0006998">
    <property type="term" value="P:nuclear envelope organization"/>
    <property type="evidence" value="ECO:0007669"/>
    <property type="project" value="TreeGrafter"/>
</dbReference>
<accession>A0A1I7RMF0</accession>
<dbReference type="PROSITE" id="PS00226">
    <property type="entry name" value="IF_ROD_1"/>
    <property type="match status" value="1"/>
</dbReference>
<comment type="similarity">
    <text evidence="3 4">Belongs to the intermediate filament family.</text>
</comment>
<dbReference type="InterPro" id="IPR036415">
    <property type="entry name" value="Lamin_tail_dom_sf"/>
</dbReference>
<organism evidence="10 12">
    <name type="scientific">Bursaphelenchus xylophilus</name>
    <name type="common">Pinewood nematode worm</name>
    <name type="synonym">Aphelenchoides xylophilus</name>
    <dbReference type="NCBI Taxonomy" id="6326"/>
    <lineage>
        <taxon>Eukaryota</taxon>
        <taxon>Metazoa</taxon>
        <taxon>Ecdysozoa</taxon>
        <taxon>Nematoda</taxon>
        <taxon>Chromadorea</taxon>
        <taxon>Rhabditida</taxon>
        <taxon>Tylenchina</taxon>
        <taxon>Tylenchomorpha</taxon>
        <taxon>Aphelenchoidea</taxon>
        <taxon>Aphelenchoididae</taxon>
        <taxon>Bursaphelenchus</taxon>
    </lineage>
</organism>
<dbReference type="EMBL" id="CAJFCV020000004">
    <property type="protein sequence ID" value="CAG9118428.1"/>
    <property type="molecule type" value="Genomic_DNA"/>
</dbReference>
<dbReference type="Pfam" id="PF00932">
    <property type="entry name" value="LTD"/>
    <property type="match status" value="1"/>
</dbReference>
<dbReference type="SUPFAM" id="SSF64593">
    <property type="entry name" value="Intermediate filament protein, coiled coil region"/>
    <property type="match status" value="2"/>
</dbReference>
<dbReference type="OrthoDB" id="2441647at2759"/>
<proteinExistence type="inferred from homology"/>
<evidence type="ECO:0000256" key="5">
    <source>
        <dbReference type="SAM" id="Coils"/>
    </source>
</evidence>
<dbReference type="SMART" id="SM01391">
    <property type="entry name" value="Filament"/>
    <property type="match status" value="1"/>
</dbReference>
<keyword evidence="11" id="KW-1185">Reference proteome</keyword>
<dbReference type="Pfam" id="PF00038">
    <property type="entry name" value="Filament"/>
    <property type="match status" value="1"/>
</dbReference>
<dbReference type="AlphaFoldDB" id="A0A1I7RMF0"/>
<dbReference type="InterPro" id="IPR039008">
    <property type="entry name" value="IF_rod_dom"/>
</dbReference>
<evidence type="ECO:0000259" key="7">
    <source>
        <dbReference type="PROSITE" id="PS51841"/>
    </source>
</evidence>
<dbReference type="FunFam" id="2.60.40.1260:FF:000003">
    <property type="entry name" value="Intermediate filament protein A"/>
    <property type="match status" value="1"/>
</dbReference>
<dbReference type="GO" id="GO:0090435">
    <property type="term" value="P:protein localization to nuclear envelope"/>
    <property type="evidence" value="ECO:0007669"/>
    <property type="project" value="TreeGrafter"/>
</dbReference>
<dbReference type="PANTHER" id="PTHR45721:SF9">
    <property type="entry name" value="INTERMEDIATE FILAMENT PROTEIN IFA-2-RELATED"/>
    <property type="match status" value="1"/>
</dbReference>
<dbReference type="PROSITE" id="PS51842">
    <property type="entry name" value="IF_ROD_2"/>
    <property type="match status" value="1"/>
</dbReference>
<evidence type="ECO:0000313" key="11">
    <source>
        <dbReference type="Proteomes" id="UP000659654"/>
    </source>
</evidence>
<dbReference type="Gene3D" id="2.60.40.1260">
    <property type="entry name" value="Lamin Tail domain"/>
    <property type="match status" value="1"/>
</dbReference>
<dbReference type="InterPro" id="IPR001322">
    <property type="entry name" value="Lamin_tail_dom"/>
</dbReference>
<evidence type="ECO:0000313" key="12">
    <source>
        <dbReference type="WBParaSite" id="BXY_0188500.1"/>
    </source>
</evidence>
<keyword evidence="1 3" id="KW-0403">Intermediate filament</keyword>
<dbReference type="eggNOG" id="KOG0977">
    <property type="taxonomic scope" value="Eukaryota"/>
</dbReference>
<dbReference type="GO" id="GO:0007097">
    <property type="term" value="P:nuclear migration"/>
    <property type="evidence" value="ECO:0007669"/>
    <property type="project" value="TreeGrafter"/>
</dbReference>
<dbReference type="Gene3D" id="1.20.5.500">
    <property type="entry name" value="Single helix bin"/>
    <property type="match status" value="1"/>
</dbReference>
<dbReference type="InterPro" id="IPR016451">
    <property type="entry name" value="Intermed_filament_ifa/ifb"/>
</dbReference>
<feature type="coiled-coil region" evidence="5">
    <location>
        <begin position="324"/>
        <end position="404"/>
    </location>
</feature>
<keyword evidence="2 3" id="KW-0175">Coiled coil</keyword>
<dbReference type="FunFam" id="1.20.5.170:FF:000058">
    <property type="entry name" value="Intermediate filament protein B"/>
    <property type="match status" value="1"/>
</dbReference>
<dbReference type="PIRSF" id="PIRSF005546">
    <property type="entry name" value="Intermed_filamnt_Ifb-2"/>
    <property type="match status" value="1"/>
</dbReference>
<reference evidence="9" key="2">
    <citation type="submission" date="2020-09" db="EMBL/GenBank/DDBJ databases">
        <authorList>
            <person name="Kikuchi T."/>
        </authorList>
    </citation>
    <scope>NUCLEOTIDE SEQUENCE</scope>
    <source>
        <strain evidence="9">Ka4C1</strain>
    </source>
</reference>
<name>A0A1I7RMF0_BURXY</name>
<dbReference type="PANTHER" id="PTHR45721">
    <property type="entry name" value="LAMIN DM0-RELATED"/>
    <property type="match status" value="1"/>
</dbReference>
<reference evidence="12" key="1">
    <citation type="submission" date="2016-11" db="UniProtKB">
        <authorList>
            <consortium name="WormBaseParasite"/>
        </authorList>
    </citation>
    <scope>IDENTIFICATION</scope>
</reference>
<dbReference type="WBParaSite" id="BXY_0188500.1">
    <property type="protein sequence ID" value="BXY_0188500.1"/>
    <property type="gene ID" value="BXY_0188500"/>
</dbReference>
<evidence type="ECO:0000259" key="8">
    <source>
        <dbReference type="PROSITE" id="PS51842"/>
    </source>
</evidence>
<evidence type="ECO:0000313" key="9">
    <source>
        <dbReference type="EMBL" id="CAD5228017.1"/>
    </source>
</evidence>
<protein>
    <submittedName>
        <fullName evidence="9">(pine wood nematode) hypothetical protein</fullName>
    </submittedName>
</protein>
<sequence>MTTEEYEYRSTITPRASFNRASGQFGSDINLGPASGNRTIRVVTETVTKNIGSGVSSLGSGPASAVRENKERERKQLSELNDLLASYIEKVRFLEAQNRKLGMDIENIKKIANRGPTTIKTMYEVEIRSAQKIIDDAGNEKRHTEEDLRRLQDQVNELRRKFEQAVRDRAADRQKIDDLLVELSNLEAEINLLKRRIALLEDELKRLRAENQRLQNEIRRVQTKIDQERLTKLDYQNKVKTLLEEIEYLRRANEQEIKDLQDQIGRDTTNENRAYFGNELANAIRDIRKEIEDADNAFKNDMDSWYRKTIQEFETQAARNDMEQGHLKDELKRLKQQLNDLRNKIADAEGRNAFLQKQLEDLNNQIEDDQRGYEDALNAKDNELRKLREECQALMVELQMLLDAKQTLDAEIAIYRKMLEGEGDGPGLRQLVEQVVRTTGINEVADTETMRVVKGETSSHQSYSRAAKGNVSIQETSPDGKFVIVENTHRSKEENVSEWKLKRKIDGKREIVYTFPKDFVLLPGRSVKIWARNQGGIHNPPAQLIFDGEDTFGVGANIQTILYNAQGEERATLNQRQSQTSQTHQAQ</sequence>
<dbReference type="GO" id="GO:0005200">
    <property type="term" value="F:structural constituent of cytoskeleton"/>
    <property type="evidence" value="ECO:0007669"/>
    <property type="project" value="TreeGrafter"/>
</dbReference>
<dbReference type="GO" id="GO:0005882">
    <property type="term" value="C:intermediate filament"/>
    <property type="evidence" value="ECO:0007669"/>
    <property type="project" value="UniProtKB-UniRule"/>
</dbReference>
<feature type="domain" description="LTD" evidence="7">
    <location>
        <begin position="459"/>
        <end position="584"/>
    </location>
</feature>
<feature type="coiled-coil region" evidence="5">
    <location>
        <begin position="127"/>
        <end position="297"/>
    </location>
</feature>
<gene>
    <name evidence="9" type="ORF">BXYJ_LOCUS10234</name>
</gene>
<feature type="domain" description="IF rod" evidence="8">
    <location>
        <begin position="73"/>
        <end position="426"/>
    </location>
</feature>
<dbReference type="PROSITE" id="PS51841">
    <property type="entry name" value="LTD"/>
    <property type="match status" value="1"/>
</dbReference>
<dbReference type="SMR" id="A0A1I7RMF0"/>
<dbReference type="EMBL" id="CAJFDI010000004">
    <property type="protein sequence ID" value="CAD5228017.1"/>
    <property type="molecule type" value="Genomic_DNA"/>
</dbReference>
<dbReference type="GO" id="GO:0051664">
    <property type="term" value="P:nuclear pore localization"/>
    <property type="evidence" value="ECO:0007669"/>
    <property type="project" value="TreeGrafter"/>
</dbReference>
<dbReference type="Proteomes" id="UP000095284">
    <property type="component" value="Unplaced"/>
</dbReference>
<feature type="region of interest" description="Disordered" evidence="6">
    <location>
        <begin position="53"/>
        <end position="72"/>
    </location>
</feature>
<dbReference type="Gene3D" id="1.20.5.1160">
    <property type="entry name" value="Vasodilator-stimulated phosphoprotein"/>
    <property type="match status" value="2"/>
</dbReference>
<evidence type="ECO:0000256" key="2">
    <source>
        <dbReference type="ARBA" id="ARBA00023054"/>
    </source>
</evidence>
<dbReference type="InterPro" id="IPR018039">
    <property type="entry name" value="IF_conserved"/>
</dbReference>
<evidence type="ECO:0000256" key="6">
    <source>
        <dbReference type="SAM" id="MobiDB-lite"/>
    </source>
</evidence>
<evidence type="ECO:0000256" key="1">
    <source>
        <dbReference type="ARBA" id="ARBA00022754"/>
    </source>
</evidence>
<dbReference type="Proteomes" id="UP000582659">
    <property type="component" value="Unassembled WGS sequence"/>
</dbReference>
<evidence type="ECO:0000256" key="4">
    <source>
        <dbReference type="RuleBase" id="RU000685"/>
    </source>
</evidence>
<dbReference type="GO" id="GO:0031507">
    <property type="term" value="P:heterochromatin formation"/>
    <property type="evidence" value="ECO:0007669"/>
    <property type="project" value="TreeGrafter"/>
</dbReference>
<dbReference type="GO" id="GO:0005652">
    <property type="term" value="C:nuclear lamina"/>
    <property type="evidence" value="ECO:0007669"/>
    <property type="project" value="TreeGrafter"/>
</dbReference>
<evidence type="ECO:0000256" key="3">
    <source>
        <dbReference type="PIRNR" id="PIRNR005546"/>
    </source>
</evidence>